<protein>
    <recommendedName>
        <fullName evidence="3">ATP-grasp domain-containing protein</fullName>
    </recommendedName>
</protein>
<reference evidence="2" key="1">
    <citation type="journal article" date="2023" name="Commun. Biol.">
        <title>Genome analysis of Parmales, the sister group of diatoms, reveals the evolutionary specialization of diatoms from phago-mixotrophs to photoautotrophs.</title>
        <authorList>
            <person name="Ban H."/>
            <person name="Sato S."/>
            <person name="Yoshikawa S."/>
            <person name="Yamada K."/>
            <person name="Nakamura Y."/>
            <person name="Ichinomiya M."/>
            <person name="Sato N."/>
            <person name="Blanc-Mathieu R."/>
            <person name="Endo H."/>
            <person name="Kuwata A."/>
            <person name="Ogata H."/>
        </authorList>
    </citation>
    <scope>NUCLEOTIDE SEQUENCE [LARGE SCALE GENOMIC DNA]</scope>
    <source>
        <strain evidence="2">NIES 3701</strain>
    </source>
</reference>
<evidence type="ECO:0000313" key="1">
    <source>
        <dbReference type="EMBL" id="GMH98441.1"/>
    </source>
</evidence>
<keyword evidence="2" id="KW-1185">Reference proteome</keyword>
<dbReference type="SUPFAM" id="SSF56059">
    <property type="entry name" value="Glutathione synthetase ATP-binding domain-like"/>
    <property type="match status" value="1"/>
</dbReference>
<dbReference type="OrthoDB" id="202488at2759"/>
<organism evidence="1 2">
    <name type="scientific">Triparma strigata</name>
    <dbReference type="NCBI Taxonomy" id="1606541"/>
    <lineage>
        <taxon>Eukaryota</taxon>
        <taxon>Sar</taxon>
        <taxon>Stramenopiles</taxon>
        <taxon>Ochrophyta</taxon>
        <taxon>Bolidophyceae</taxon>
        <taxon>Parmales</taxon>
        <taxon>Triparmaceae</taxon>
        <taxon>Triparma</taxon>
    </lineage>
</organism>
<evidence type="ECO:0008006" key="3">
    <source>
        <dbReference type="Google" id="ProtNLM"/>
    </source>
</evidence>
<accession>A0A9W7BVV3</accession>
<evidence type="ECO:0000313" key="2">
    <source>
        <dbReference type="Proteomes" id="UP001165085"/>
    </source>
</evidence>
<dbReference type="Gene3D" id="3.30.470.20">
    <property type="entry name" value="ATP-grasp fold, B domain"/>
    <property type="match status" value="1"/>
</dbReference>
<sequence length="518" mass="57889">MSIFVTTQGALFISRRYLAALILLKIILVNALTAPSPHPPKSISEISACVTILKAPDSSCSNVITTQQKLFEILTQITSDESPDESVPPTIISFASLYLADSYIKFAHDEMAVETLLNIPPTSKEEIMLLGGCYTRLRRYDEAMDLYRKNGCYWRCRYSELLSCLKVNDLKKFEERYIELNINNSNSSDFSNNTVMNIEANTFEALASLSRKPSVTPKNIFDDQSKILLPSLLNSRRTVPTTIPQRELLLRLASINALPVHGIFFSLCENKFDDKRGFHHLLSASSISPPSALIKSGLVTDSRVEESKEQEINNWFVKRPFSWGGWGVEFINDKSFLQASEIVCKRAKKGDLVLQEAVDTLKIDGSAFSIRLYVIYRDDKVFFSKDCLVKFASGEDGKITNSAFNIAGGGGRQIEGWKMITDLLGASRVNDQIENMVQVVFSEANVSNMHIPSPHIPKILGFDLLVERSTKSLKLIEINATPGLVARNQSGAEFDVKRKVLEEAWGRNVGHGFVEVKL</sequence>
<proteinExistence type="predicted"/>
<gene>
    <name evidence="1" type="ORF">TrST_g1828</name>
</gene>
<dbReference type="Proteomes" id="UP001165085">
    <property type="component" value="Unassembled WGS sequence"/>
</dbReference>
<comment type="caution">
    <text evidence="1">The sequence shown here is derived from an EMBL/GenBank/DDBJ whole genome shotgun (WGS) entry which is preliminary data.</text>
</comment>
<dbReference type="AlphaFoldDB" id="A0A9W7BVV3"/>
<name>A0A9W7BVV3_9STRA</name>
<dbReference type="EMBL" id="BRXY01000516">
    <property type="protein sequence ID" value="GMH98441.1"/>
    <property type="molecule type" value="Genomic_DNA"/>
</dbReference>